<dbReference type="SUPFAM" id="SSF69593">
    <property type="entry name" value="Glycerol-3-phosphate (1)-acyltransferase"/>
    <property type="match status" value="1"/>
</dbReference>
<dbReference type="GO" id="GO:0003841">
    <property type="term" value="F:1-acylglycerol-3-phosphate O-acyltransferase activity"/>
    <property type="evidence" value="ECO:0007669"/>
    <property type="project" value="UniProtKB-EC"/>
</dbReference>
<organism evidence="6 7">
    <name type="scientific">Rhizorhapis suberifaciens</name>
    <name type="common">corky root of lettuce</name>
    <dbReference type="NCBI Taxonomy" id="13656"/>
    <lineage>
        <taxon>Bacteria</taxon>
        <taxon>Pseudomonadati</taxon>
        <taxon>Pseudomonadota</taxon>
        <taxon>Alphaproteobacteria</taxon>
        <taxon>Sphingomonadales</taxon>
        <taxon>Sphingomonadaceae</taxon>
        <taxon>Rhizorhapis</taxon>
    </lineage>
</organism>
<evidence type="ECO:0000256" key="2">
    <source>
        <dbReference type="ARBA" id="ARBA00022679"/>
    </source>
</evidence>
<protein>
    <submittedName>
        <fullName evidence="6">1-acyl-sn-glycerol-3-phosphate acyltransferase</fullName>
        <ecNumber evidence="6">2.3.1.51</ecNumber>
    </submittedName>
</protein>
<dbReference type="CDD" id="cd07989">
    <property type="entry name" value="LPLAT_AGPAT-like"/>
    <property type="match status" value="1"/>
</dbReference>
<evidence type="ECO:0000256" key="1">
    <source>
        <dbReference type="ARBA" id="ARBA00005189"/>
    </source>
</evidence>
<dbReference type="EC" id="2.3.1.51" evidence="6"/>
<dbReference type="EMBL" id="JACHOV010000002">
    <property type="protein sequence ID" value="MBB4640420.1"/>
    <property type="molecule type" value="Genomic_DNA"/>
</dbReference>
<dbReference type="PANTHER" id="PTHR10434">
    <property type="entry name" value="1-ACYL-SN-GLYCEROL-3-PHOSPHATE ACYLTRANSFERASE"/>
    <property type="match status" value="1"/>
</dbReference>
<proteinExistence type="predicted"/>
<dbReference type="SMART" id="SM00563">
    <property type="entry name" value="PlsC"/>
    <property type="match status" value="1"/>
</dbReference>
<keyword evidence="4" id="KW-1133">Transmembrane helix</keyword>
<dbReference type="RefSeq" id="WP_184474258.1">
    <property type="nucleotide sequence ID" value="NZ_JACHOV010000002.1"/>
</dbReference>
<dbReference type="Pfam" id="PF01553">
    <property type="entry name" value="Acyltransferase"/>
    <property type="match status" value="1"/>
</dbReference>
<feature type="domain" description="Phospholipid/glycerol acyltransferase" evidence="5">
    <location>
        <begin position="69"/>
        <end position="183"/>
    </location>
</feature>
<accession>A0A840HS62</accession>
<dbReference type="GO" id="GO:0006654">
    <property type="term" value="P:phosphatidic acid biosynthetic process"/>
    <property type="evidence" value="ECO:0007669"/>
    <property type="project" value="TreeGrafter"/>
</dbReference>
<keyword evidence="4" id="KW-0472">Membrane</keyword>
<keyword evidence="4" id="KW-0812">Transmembrane</keyword>
<dbReference type="PANTHER" id="PTHR10434:SF11">
    <property type="entry name" value="1-ACYL-SN-GLYCEROL-3-PHOSPHATE ACYLTRANSFERASE"/>
    <property type="match status" value="1"/>
</dbReference>
<reference evidence="6 7" key="1">
    <citation type="submission" date="2020-08" db="EMBL/GenBank/DDBJ databases">
        <title>Genomic Encyclopedia of Type Strains, Phase IV (KMG-IV): sequencing the most valuable type-strain genomes for metagenomic binning, comparative biology and taxonomic classification.</title>
        <authorList>
            <person name="Goeker M."/>
        </authorList>
    </citation>
    <scope>NUCLEOTIDE SEQUENCE [LARGE SCALE GENOMIC DNA]</scope>
    <source>
        <strain evidence="6 7">DSM 7465</strain>
    </source>
</reference>
<evidence type="ECO:0000256" key="4">
    <source>
        <dbReference type="SAM" id="Phobius"/>
    </source>
</evidence>
<keyword evidence="2 6" id="KW-0808">Transferase</keyword>
<name>A0A840HS62_9SPHN</name>
<dbReference type="AlphaFoldDB" id="A0A840HS62"/>
<comment type="pathway">
    <text evidence="1">Lipid metabolism.</text>
</comment>
<sequence length="231" mass="25794">MTLFRSILYVAIFYPLSFFYVAFASLLLPLGQPAMIFAARSWAWFHRFCITVLLGQKVRVIGKMPEGPFLYVFKHESMFETIDMLCLFRQPAIVAKAELTRIPLWGRLAVAHGIIPVERQAGARALRAMMKAATQALADGRPICLFPEGTRTTHGERPPLRSGFAGLYKMLKVPVIPVAVDSGRLSPRGKFMKRPGLITFHVGETIPPGLPREEAEARVHAAINAINRRPL</sequence>
<evidence type="ECO:0000313" key="7">
    <source>
        <dbReference type="Proteomes" id="UP000575068"/>
    </source>
</evidence>
<dbReference type="InterPro" id="IPR002123">
    <property type="entry name" value="Plipid/glycerol_acylTrfase"/>
</dbReference>
<gene>
    <name evidence="6" type="ORF">HNQ99_000708</name>
</gene>
<evidence type="ECO:0000256" key="3">
    <source>
        <dbReference type="ARBA" id="ARBA00023315"/>
    </source>
</evidence>
<feature type="transmembrane region" description="Helical" evidence="4">
    <location>
        <begin position="7"/>
        <end position="28"/>
    </location>
</feature>
<dbReference type="Proteomes" id="UP000575068">
    <property type="component" value="Unassembled WGS sequence"/>
</dbReference>
<evidence type="ECO:0000313" key="6">
    <source>
        <dbReference type="EMBL" id="MBB4640420.1"/>
    </source>
</evidence>
<comment type="caution">
    <text evidence="6">The sequence shown here is derived from an EMBL/GenBank/DDBJ whole genome shotgun (WGS) entry which is preliminary data.</text>
</comment>
<keyword evidence="7" id="KW-1185">Reference proteome</keyword>
<keyword evidence="3 6" id="KW-0012">Acyltransferase</keyword>
<evidence type="ECO:0000259" key="5">
    <source>
        <dbReference type="SMART" id="SM00563"/>
    </source>
</evidence>